<evidence type="ECO:0000256" key="6">
    <source>
        <dbReference type="ARBA" id="ARBA00022989"/>
    </source>
</evidence>
<feature type="transmembrane region" description="Helical" evidence="9">
    <location>
        <begin position="12"/>
        <end position="35"/>
    </location>
</feature>
<name>A0A2I1N8W0_9BACT</name>
<evidence type="ECO:0000256" key="5">
    <source>
        <dbReference type="ARBA" id="ARBA00022927"/>
    </source>
</evidence>
<feature type="domain" description="MotA/TolQ/ExbB proton channel" evidence="10">
    <location>
        <begin position="69"/>
        <end position="174"/>
    </location>
</feature>
<proteinExistence type="inferred from homology"/>
<comment type="caution">
    <text evidence="11">The sequence shown here is derived from an EMBL/GenBank/DDBJ whole genome shotgun (WGS) entry which is preliminary data.</text>
</comment>
<feature type="transmembrane region" description="Helical" evidence="9">
    <location>
        <begin position="95"/>
        <end position="119"/>
    </location>
</feature>
<dbReference type="RefSeq" id="WP_101637517.1">
    <property type="nucleotide sequence ID" value="NZ_JAPXGI010000004.1"/>
</dbReference>
<gene>
    <name evidence="11" type="ORF">CYJ41_06850</name>
</gene>
<evidence type="ECO:0000256" key="1">
    <source>
        <dbReference type="ARBA" id="ARBA00004429"/>
    </source>
</evidence>
<evidence type="ECO:0000256" key="8">
    <source>
        <dbReference type="RuleBase" id="RU004057"/>
    </source>
</evidence>
<dbReference type="GO" id="GO:0017038">
    <property type="term" value="P:protein import"/>
    <property type="evidence" value="ECO:0007669"/>
    <property type="project" value="TreeGrafter"/>
</dbReference>
<evidence type="ECO:0000256" key="7">
    <source>
        <dbReference type="ARBA" id="ARBA00023136"/>
    </source>
</evidence>
<keyword evidence="5 8" id="KW-0653">Protein transport</keyword>
<keyword evidence="3" id="KW-1003">Cell membrane</keyword>
<evidence type="ECO:0000313" key="11">
    <source>
        <dbReference type="EMBL" id="PKZ28817.1"/>
    </source>
</evidence>
<evidence type="ECO:0000259" key="10">
    <source>
        <dbReference type="Pfam" id="PF01618"/>
    </source>
</evidence>
<dbReference type="EMBL" id="PKHU01000006">
    <property type="protein sequence ID" value="PKZ28817.1"/>
    <property type="molecule type" value="Genomic_DNA"/>
</dbReference>
<dbReference type="InterPro" id="IPR002898">
    <property type="entry name" value="MotA_ExbB_proton_chnl"/>
</dbReference>
<keyword evidence="2 8" id="KW-0813">Transport</keyword>
<reference evidence="11 12" key="1">
    <citation type="submission" date="2017-12" db="EMBL/GenBank/DDBJ databases">
        <title>Phylogenetic diversity of female urinary microbiome.</title>
        <authorList>
            <person name="Thomas-White K."/>
            <person name="Wolfe A.J."/>
        </authorList>
    </citation>
    <scope>NUCLEOTIDE SEQUENCE [LARGE SCALE GENOMIC DNA]</scope>
    <source>
        <strain evidence="11 12">UMB0112</strain>
    </source>
</reference>
<comment type="subcellular location">
    <subcellularLocation>
        <location evidence="1">Cell inner membrane</location>
        <topology evidence="1">Multi-pass membrane protein</topology>
    </subcellularLocation>
    <subcellularLocation>
        <location evidence="8">Membrane</location>
        <topology evidence="8">Multi-pass membrane protein</topology>
    </subcellularLocation>
</comment>
<dbReference type="PANTHER" id="PTHR30625">
    <property type="entry name" value="PROTEIN TOLQ"/>
    <property type="match status" value="1"/>
</dbReference>
<dbReference type="GO" id="GO:0005886">
    <property type="term" value="C:plasma membrane"/>
    <property type="evidence" value="ECO:0007669"/>
    <property type="project" value="UniProtKB-SubCell"/>
</dbReference>
<evidence type="ECO:0000256" key="3">
    <source>
        <dbReference type="ARBA" id="ARBA00022475"/>
    </source>
</evidence>
<dbReference type="AlphaFoldDB" id="A0A2I1N8W0"/>
<accession>A0A2I1N8W0</accession>
<feature type="transmembrane region" description="Helical" evidence="9">
    <location>
        <begin position="139"/>
        <end position="163"/>
    </location>
</feature>
<dbReference type="Pfam" id="PF01618">
    <property type="entry name" value="MotA_ExbB"/>
    <property type="match status" value="1"/>
</dbReference>
<dbReference type="PANTHER" id="PTHR30625:SF15">
    <property type="entry name" value="BIOPOLYMER TRANSPORT PROTEIN EXBB"/>
    <property type="match status" value="1"/>
</dbReference>
<organism evidence="11 12">
    <name type="scientific">Campylobacter ureolyticus</name>
    <dbReference type="NCBI Taxonomy" id="827"/>
    <lineage>
        <taxon>Bacteria</taxon>
        <taxon>Pseudomonadati</taxon>
        <taxon>Campylobacterota</taxon>
        <taxon>Epsilonproteobacteria</taxon>
        <taxon>Campylobacterales</taxon>
        <taxon>Campylobacteraceae</taxon>
        <taxon>Campylobacter</taxon>
    </lineage>
</organism>
<comment type="similarity">
    <text evidence="8">Belongs to the exbB/tolQ family.</text>
</comment>
<evidence type="ECO:0000313" key="12">
    <source>
        <dbReference type="Proteomes" id="UP000234639"/>
    </source>
</evidence>
<dbReference type="InterPro" id="IPR050790">
    <property type="entry name" value="ExbB/TolQ_transport"/>
</dbReference>
<keyword evidence="7 9" id="KW-0472">Membrane</keyword>
<evidence type="ECO:0000256" key="4">
    <source>
        <dbReference type="ARBA" id="ARBA00022692"/>
    </source>
</evidence>
<evidence type="ECO:0000256" key="9">
    <source>
        <dbReference type="SAM" id="Phobius"/>
    </source>
</evidence>
<dbReference type="Proteomes" id="UP000234639">
    <property type="component" value="Unassembled WGS sequence"/>
</dbReference>
<keyword evidence="6 9" id="KW-1133">Transmembrane helix</keyword>
<protein>
    <submittedName>
        <fullName evidence="11">MotA/TolQ/ExbB proton channel family protein</fullName>
    </submittedName>
</protein>
<keyword evidence="4 9" id="KW-0812">Transmembrane</keyword>
<sequence>MLDIFLSYISRSSFITLFVLIWLSIYFITTFSILISKMISLNLWISSEIKALDSLLLGGKISNLTTVVKKYATGETTKEKLSVCKAMAEKNSTSGLTWLSIIASTSPFIGLFGTVVGILETFTKIGASNASLSVIAPAISEALVATGAGIFVAIPAYTFHLLLKRKSYELMNIISRIIDVVLLNSQERASK</sequence>
<evidence type="ECO:0000256" key="2">
    <source>
        <dbReference type="ARBA" id="ARBA00022448"/>
    </source>
</evidence>